<sequence length="84" mass="9132">MVQRSGVKRPIHGTIYRQTRPHGQIDTCMGWLAVVSSCLAVGARGASTRQPPTCQQTCWCVYGLSMPTLNRAFAHTIVVEVTGS</sequence>
<dbReference type="Proteomes" id="UP001160148">
    <property type="component" value="Unassembled WGS sequence"/>
</dbReference>
<protein>
    <submittedName>
        <fullName evidence="1">Uncharacterized protein</fullName>
    </submittedName>
</protein>
<keyword evidence="2" id="KW-1185">Reference proteome</keyword>
<accession>A0AAV0W9M1</accession>
<name>A0AAV0W9M1_9HEMI</name>
<evidence type="ECO:0000313" key="1">
    <source>
        <dbReference type="EMBL" id="CAI6352467.1"/>
    </source>
</evidence>
<organism evidence="1 2">
    <name type="scientific">Macrosiphum euphorbiae</name>
    <name type="common">potato aphid</name>
    <dbReference type="NCBI Taxonomy" id="13131"/>
    <lineage>
        <taxon>Eukaryota</taxon>
        <taxon>Metazoa</taxon>
        <taxon>Ecdysozoa</taxon>
        <taxon>Arthropoda</taxon>
        <taxon>Hexapoda</taxon>
        <taxon>Insecta</taxon>
        <taxon>Pterygota</taxon>
        <taxon>Neoptera</taxon>
        <taxon>Paraneoptera</taxon>
        <taxon>Hemiptera</taxon>
        <taxon>Sternorrhyncha</taxon>
        <taxon>Aphidomorpha</taxon>
        <taxon>Aphidoidea</taxon>
        <taxon>Aphididae</taxon>
        <taxon>Macrosiphini</taxon>
        <taxon>Macrosiphum</taxon>
    </lineage>
</organism>
<proteinExistence type="predicted"/>
<gene>
    <name evidence="1" type="ORF">MEUPH1_LOCUS8706</name>
</gene>
<reference evidence="1 2" key="1">
    <citation type="submission" date="2023-01" db="EMBL/GenBank/DDBJ databases">
        <authorList>
            <person name="Whitehead M."/>
        </authorList>
    </citation>
    <scope>NUCLEOTIDE SEQUENCE [LARGE SCALE GENOMIC DNA]</scope>
</reference>
<comment type="caution">
    <text evidence="1">The sequence shown here is derived from an EMBL/GenBank/DDBJ whole genome shotgun (WGS) entry which is preliminary data.</text>
</comment>
<dbReference type="EMBL" id="CARXXK010000002">
    <property type="protein sequence ID" value="CAI6352467.1"/>
    <property type="molecule type" value="Genomic_DNA"/>
</dbReference>
<evidence type="ECO:0000313" key="2">
    <source>
        <dbReference type="Proteomes" id="UP001160148"/>
    </source>
</evidence>
<dbReference type="AlphaFoldDB" id="A0AAV0W9M1"/>